<feature type="region of interest" description="Disordered" evidence="5">
    <location>
        <begin position="103"/>
        <end position="129"/>
    </location>
</feature>
<dbReference type="eggNOG" id="ENOG502QQIW">
    <property type="taxonomic scope" value="Eukaryota"/>
</dbReference>
<dbReference type="AlphaFoldDB" id="K3YGI9"/>
<dbReference type="PROSITE" id="PS01359">
    <property type="entry name" value="ZF_PHD_1"/>
    <property type="match status" value="1"/>
</dbReference>
<proteinExistence type="predicted"/>
<dbReference type="PANTHER" id="PTHR47162">
    <property type="entry name" value="OS02G0192300 PROTEIN"/>
    <property type="match status" value="1"/>
</dbReference>
<feature type="region of interest" description="Disordered" evidence="5">
    <location>
        <begin position="504"/>
        <end position="531"/>
    </location>
</feature>
<dbReference type="GO" id="GO:0003712">
    <property type="term" value="F:transcription coregulator activity"/>
    <property type="evidence" value="ECO:0000318"/>
    <property type="project" value="GO_Central"/>
</dbReference>
<evidence type="ECO:0000313" key="8">
    <source>
        <dbReference type="Proteomes" id="UP000004995"/>
    </source>
</evidence>
<organism evidence="7 8">
    <name type="scientific">Setaria italica</name>
    <name type="common">Foxtail millet</name>
    <name type="synonym">Panicum italicum</name>
    <dbReference type="NCBI Taxonomy" id="4555"/>
    <lineage>
        <taxon>Eukaryota</taxon>
        <taxon>Viridiplantae</taxon>
        <taxon>Streptophyta</taxon>
        <taxon>Embryophyta</taxon>
        <taxon>Tracheophyta</taxon>
        <taxon>Spermatophyta</taxon>
        <taxon>Magnoliopsida</taxon>
        <taxon>Liliopsida</taxon>
        <taxon>Poales</taxon>
        <taxon>Poaceae</taxon>
        <taxon>PACMAD clade</taxon>
        <taxon>Panicoideae</taxon>
        <taxon>Panicodae</taxon>
        <taxon>Paniceae</taxon>
        <taxon>Cenchrinae</taxon>
        <taxon>Setaria</taxon>
    </lineage>
</organism>
<dbReference type="Proteomes" id="UP000004995">
    <property type="component" value="Unassembled WGS sequence"/>
</dbReference>
<dbReference type="EMBL" id="AGNK02003483">
    <property type="status" value="NOT_ANNOTATED_CDS"/>
    <property type="molecule type" value="Genomic_DNA"/>
</dbReference>
<evidence type="ECO:0000256" key="2">
    <source>
        <dbReference type="ARBA" id="ARBA00022771"/>
    </source>
</evidence>
<evidence type="ECO:0000313" key="7">
    <source>
        <dbReference type="EnsemblPlants" id="KQL00193"/>
    </source>
</evidence>
<dbReference type="SMART" id="SM00249">
    <property type="entry name" value="PHD"/>
    <property type="match status" value="3"/>
</dbReference>
<dbReference type="Gramene" id="KQL00193">
    <property type="protein sequence ID" value="KQL00193"/>
    <property type="gene ID" value="SETIT_013357mg"/>
</dbReference>
<dbReference type="STRING" id="4555.K3YGI9"/>
<dbReference type="GO" id="GO:0006357">
    <property type="term" value="P:regulation of transcription by RNA polymerase II"/>
    <property type="evidence" value="ECO:0000318"/>
    <property type="project" value="GO_Central"/>
</dbReference>
<dbReference type="FunCoup" id="K3YGI9">
    <property type="interactions" value="2112"/>
</dbReference>
<evidence type="ECO:0000256" key="3">
    <source>
        <dbReference type="ARBA" id="ARBA00022833"/>
    </source>
</evidence>
<dbReference type="GO" id="GO:0003682">
    <property type="term" value="F:chromatin binding"/>
    <property type="evidence" value="ECO:0000318"/>
    <property type="project" value="GO_Central"/>
</dbReference>
<dbReference type="GO" id="GO:0008270">
    <property type="term" value="F:zinc ion binding"/>
    <property type="evidence" value="ECO:0007669"/>
    <property type="project" value="UniProtKB-KW"/>
</dbReference>
<reference evidence="7" key="2">
    <citation type="submission" date="2018-08" db="UniProtKB">
        <authorList>
            <consortium name="EnsemblPlants"/>
        </authorList>
    </citation>
    <scope>IDENTIFICATION</scope>
    <source>
        <strain evidence="7">Yugu1</strain>
    </source>
</reference>
<dbReference type="InterPro" id="IPR013083">
    <property type="entry name" value="Znf_RING/FYVE/PHD"/>
</dbReference>
<dbReference type="GO" id="GO:0000785">
    <property type="term" value="C:chromatin"/>
    <property type="evidence" value="ECO:0000318"/>
    <property type="project" value="GO_Central"/>
</dbReference>
<reference evidence="8" key="1">
    <citation type="journal article" date="2012" name="Nat. Biotechnol.">
        <title>Reference genome sequence of the model plant Setaria.</title>
        <authorList>
            <person name="Bennetzen J.L."/>
            <person name="Schmutz J."/>
            <person name="Wang H."/>
            <person name="Percifield R."/>
            <person name="Hawkins J."/>
            <person name="Pontaroli A.C."/>
            <person name="Estep M."/>
            <person name="Feng L."/>
            <person name="Vaughn J.N."/>
            <person name="Grimwood J."/>
            <person name="Jenkins J."/>
            <person name="Barry K."/>
            <person name="Lindquist E."/>
            <person name="Hellsten U."/>
            <person name="Deshpande S."/>
            <person name="Wang X."/>
            <person name="Wu X."/>
            <person name="Mitros T."/>
            <person name="Triplett J."/>
            <person name="Yang X."/>
            <person name="Ye C.Y."/>
            <person name="Mauro-Herrera M."/>
            <person name="Wang L."/>
            <person name="Li P."/>
            <person name="Sharma M."/>
            <person name="Sharma R."/>
            <person name="Ronald P.C."/>
            <person name="Panaud O."/>
            <person name="Kellogg E.A."/>
            <person name="Brutnell T.P."/>
            <person name="Doust A.N."/>
            <person name="Tuskan G.A."/>
            <person name="Rokhsar D."/>
            <person name="Devos K.M."/>
        </authorList>
    </citation>
    <scope>NUCLEOTIDE SEQUENCE [LARGE SCALE GENOMIC DNA]</scope>
    <source>
        <strain evidence="8">cv. Yugu1</strain>
    </source>
</reference>
<dbReference type="HOGENOM" id="CLU_017556_1_0_1"/>
<dbReference type="Gene3D" id="2.30.30.1150">
    <property type="match status" value="1"/>
</dbReference>
<feature type="region of interest" description="Disordered" evidence="5">
    <location>
        <begin position="143"/>
        <end position="168"/>
    </location>
</feature>
<keyword evidence="1" id="KW-0479">Metal-binding</keyword>
<dbReference type="InterPro" id="IPR011011">
    <property type="entry name" value="Znf_FYVE_PHD"/>
</dbReference>
<gene>
    <name evidence="7" type="primary">LOC101754375</name>
</gene>
<dbReference type="GO" id="GO:0048586">
    <property type="term" value="P:regulation of long-day photoperiodism, flowering"/>
    <property type="evidence" value="ECO:0007669"/>
    <property type="project" value="EnsemblPlants"/>
</dbReference>
<evidence type="ECO:0000259" key="6">
    <source>
        <dbReference type="PROSITE" id="PS50016"/>
    </source>
</evidence>
<accession>K3YGI9</accession>
<dbReference type="InParanoid" id="K3YGI9"/>
<dbReference type="GO" id="GO:0004402">
    <property type="term" value="F:histone acetyltransferase activity"/>
    <property type="evidence" value="ECO:0000318"/>
    <property type="project" value="GO_Central"/>
</dbReference>
<dbReference type="OMA" id="ANIMHNG"/>
<feature type="compositionally biased region" description="Polar residues" evidence="5">
    <location>
        <begin position="517"/>
        <end position="531"/>
    </location>
</feature>
<dbReference type="EnsemblPlants" id="KQL00193">
    <property type="protein sequence ID" value="KQL00193"/>
    <property type="gene ID" value="SETIT_013357mg"/>
</dbReference>
<dbReference type="PANTHER" id="PTHR47162:SF9">
    <property type="entry name" value="PHD FINGER PROTEIN EHD3-LIKE"/>
    <property type="match status" value="1"/>
</dbReference>
<feature type="domain" description="PHD-type" evidence="6">
    <location>
        <begin position="425"/>
        <end position="474"/>
    </location>
</feature>
<dbReference type="PROSITE" id="PS50016">
    <property type="entry name" value="ZF_PHD_2"/>
    <property type="match status" value="3"/>
</dbReference>
<evidence type="ECO:0000256" key="1">
    <source>
        <dbReference type="ARBA" id="ARBA00022723"/>
    </source>
</evidence>
<evidence type="ECO:0000256" key="5">
    <source>
        <dbReference type="SAM" id="MobiDB-lite"/>
    </source>
</evidence>
<dbReference type="SUPFAM" id="SSF57903">
    <property type="entry name" value="FYVE/PHD zinc finger"/>
    <property type="match status" value="3"/>
</dbReference>
<sequence length="680" mass="73809">MVRHYGRKKRREVLGGGWRFSLPPLLQFGLTLGSPAPLSSIPRLPSSPACAPPPLPRLAARDLQNSPQTLTPLPPPPRAPSPLFLLALPIPISPPFLGPGACSSLPPRMASDGAASRRPPLAPPPKRRAAGDLLQTDLLTYKRRRRATSAKPAEGSAVASGPDQMSMVPHASNSQQGAYRMLARHWRSWRDTLEGLLQSPAVSQGSGGIQSCIRDALRHNSCQPLENGSLGEGQGREDPSGVVHAIENNGALVKAEDAAANNGALVKLEDGTAASLEANKAICHNALFDILVSEKFALFCDLLLATFNVNKPDEDVIGLQKIDAKMKNGDYAQNPALLDHDIKQIWKKFEQVGQEMVGLASSLSVISQASCQKQASGVSEIDMTEHKIEETSLVGVAHKTLRESTPPCDSGHSTIPKRSGTSGLDGICKDCGRKADSEGRIICDRCEAAFHVSCLKPAIDDVPAKWFCPTCNELDAAIKNNNNGRSHEDCDVCEWLEVKVPEENPEDVSRTELAVKTQESSVSSMDGDSEPDLSTTALSNLCKHCGTCEDEDKKFLVCGHPYCAYKFYHVLCLKESQIAIQKQKNRACWYCPSCLCRGCFKAKDDEWTVLCDGCDDAYHIYCMNPPRIDIPKGSWYCTSCSARRSMDAMQKYEKSVLETVMHVPGAKRSKVVASGAPETK</sequence>
<dbReference type="Pfam" id="PF00628">
    <property type="entry name" value="PHD"/>
    <property type="match status" value="2"/>
</dbReference>
<feature type="domain" description="PHD-type" evidence="6">
    <location>
        <begin position="593"/>
        <end position="643"/>
    </location>
</feature>
<dbReference type="InterPro" id="IPR019786">
    <property type="entry name" value="Zinc_finger_PHD-type_CS"/>
</dbReference>
<name>K3YGI9_SETIT</name>
<dbReference type="InterPro" id="IPR001965">
    <property type="entry name" value="Znf_PHD"/>
</dbReference>
<keyword evidence="3" id="KW-0862">Zinc</keyword>
<dbReference type="GO" id="GO:0005634">
    <property type="term" value="C:nucleus"/>
    <property type="evidence" value="ECO:0000318"/>
    <property type="project" value="GO_Central"/>
</dbReference>
<protein>
    <recommendedName>
        <fullName evidence="6">PHD-type domain-containing protein</fullName>
    </recommendedName>
</protein>
<dbReference type="Gene3D" id="3.30.40.10">
    <property type="entry name" value="Zinc/RING finger domain, C3HC4 (zinc finger)"/>
    <property type="match status" value="1"/>
</dbReference>
<keyword evidence="2 4" id="KW-0863">Zinc-finger</keyword>
<dbReference type="InterPro" id="IPR019787">
    <property type="entry name" value="Znf_PHD-finger"/>
</dbReference>
<dbReference type="CDD" id="cd15543">
    <property type="entry name" value="PHD_RSF1"/>
    <property type="match status" value="1"/>
</dbReference>
<keyword evidence="8" id="KW-1185">Reference proteome</keyword>
<evidence type="ECO:0000256" key="4">
    <source>
        <dbReference type="PROSITE-ProRule" id="PRU00146"/>
    </source>
</evidence>
<feature type="domain" description="PHD-type" evidence="6">
    <location>
        <begin position="539"/>
        <end position="597"/>
    </location>
</feature>